<dbReference type="InterPro" id="IPR004358">
    <property type="entry name" value="Sig_transdc_His_kin-like_C"/>
</dbReference>
<evidence type="ECO:0000259" key="13">
    <source>
        <dbReference type="PROSITE" id="PS50885"/>
    </source>
</evidence>
<dbReference type="InterPro" id="IPR003660">
    <property type="entry name" value="HAMP_dom"/>
</dbReference>
<dbReference type="SUPFAM" id="SSF47384">
    <property type="entry name" value="Homodimeric domain of signal transducing histidine kinase"/>
    <property type="match status" value="1"/>
</dbReference>
<dbReference type="SMART" id="SM00388">
    <property type="entry name" value="HisKA"/>
    <property type="match status" value="1"/>
</dbReference>
<dbReference type="Pfam" id="PF02518">
    <property type="entry name" value="HATPase_c"/>
    <property type="match status" value="1"/>
</dbReference>
<evidence type="ECO:0000256" key="1">
    <source>
        <dbReference type="ARBA" id="ARBA00000085"/>
    </source>
</evidence>
<dbReference type="SMART" id="SM00387">
    <property type="entry name" value="HATPase_c"/>
    <property type="match status" value="1"/>
</dbReference>
<comment type="subcellular location">
    <subcellularLocation>
        <location evidence="2">Membrane</location>
    </subcellularLocation>
</comment>
<feature type="domain" description="Histidine kinase" evidence="12">
    <location>
        <begin position="231"/>
        <end position="451"/>
    </location>
</feature>
<dbReference type="EC" id="2.7.13.3" evidence="3"/>
<dbReference type="GO" id="GO:0005886">
    <property type="term" value="C:plasma membrane"/>
    <property type="evidence" value="ECO:0007669"/>
    <property type="project" value="TreeGrafter"/>
</dbReference>
<dbReference type="PRINTS" id="PR00344">
    <property type="entry name" value="BCTRLSENSOR"/>
</dbReference>
<name>A0A2K3UWD2_9DEIO</name>
<dbReference type="InterPro" id="IPR005467">
    <property type="entry name" value="His_kinase_dom"/>
</dbReference>
<evidence type="ECO:0000256" key="2">
    <source>
        <dbReference type="ARBA" id="ARBA00004370"/>
    </source>
</evidence>
<evidence type="ECO:0000256" key="3">
    <source>
        <dbReference type="ARBA" id="ARBA00012438"/>
    </source>
</evidence>
<gene>
    <name evidence="14" type="ORF">CVO96_05230</name>
</gene>
<evidence type="ECO:0000256" key="5">
    <source>
        <dbReference type="ARBA" id="ARBA00022679"/>
    </source>
</evidence>
<dbReference type="AlphaFoldDB" id="A0A2K3UWD2"/>
<evidence type="ECO:0000259" key="12">
    <source>
        <dbReference type="PROSITE" id="PS50109"/>
    </source>
</evidence>
<comment type="catalytic activity">
    <reaction evidence="1">
        <text>ATP + protein L-histidine = ADP + protein N-phospho-L-histidine.</text>
        <dbReference type="EC" id="2.7.13.3"/>
    </reaction>
</comment>
<comment type="caution">
    <text evidence="14">The sequence shown here is derived from an EMBL/GenBank/DDBJ whole genome shotgun (WGS) entry which is preliminary data.</text>
</comment>
<dbReference type="InterPro" id="IPR003594">
    <property type="entry name" value="HATPase_dom"/>
</dbReference>
<dbReference type="PROSITE" id="PS50109">
    <property type="entry name" value="HIS_KIN"/>
    <property type="match status" value="1"/>
</dbReference>
<dbReference type="InterPro" id="IPR003661">
    <property type="entry name" value="HisK_dim/P_dom"/>
</dbReference>
<evidence type="ECO:0000313" key="14">
    <source>
        <dbReference type="EMBL" id="PNY80849.1"/>
    </source>
</evidence>
<evidence type="ECO:0000256" key="4">
    <source>
        <dbReference type="ARBA" id="ARBA00022553"/>
    </source>
</evidence>
<dbReference type="GO" id="GO:0000155">
    <property type="term" value="F:phosphorelay sensor kinase activity"/>
    <property type="evidence" value="ECO:0007669"/>
    <property type="project" value="InterPro"/>
</dbReference>
<dbReference type="PROSITE" id="PS50885">
    <property type="entry name" value="HAMP"/>
    <property type="match status" value="1"/>
</dbReference>
<proteinExistence type="predicted"/>
<feature type="domain" description="HAMP" evidence="13">
    <location>
        <begin position="168"/>
        <end position="223"/>
    </location>
</feature>
<dbReference type="PANTHER" id="PTHR45436:SF5">
    <property type="entry name" value="SENSOR HISTIDINE KINASE TRCS"/>
    <property type="match status" value="1"/>
</dbReference>
<dbReference type="RefSeq" id="WP_103311112.1">
    <property type="nucleotide sequence ID" value="NZ_PPPD01000001.1"/>
</dbReference>
<dbReference type="PANTHER" id="PTHR45436">
    <property type="entry name" value="SENSOR HISTIDINE KINASE YKOH"/>
    <property type="match status" value="1"/>
</dbReference>
<evidence type="ECO:0000256" key="11">
    <source>
        <dbReference type="SAM" id="Phobius"/>
    </source>
</evidence>
<protein>
    <recommendedName>
        <fullName evidence="3">histidine kinase</fullName>
        <ecNumber evidence="3">2.7.13.3</ecNumber>
    </recommendedName>
</protein>
<evidence type="ECO:0000256" key="6">
    <source>
        <dbReference type="ARBA" id="ARBA00022692"/>
    </source>
</evidence>
<evidence type="ECO:0000313" key="15">
    <source>
        <dbReference type="Proteomes" id="UP000236379"/>
    </source>
</evidence>
<keyword evidence="9" id="KW-0902">Two-component regulatory system</keyword>
<keyword evidence="6 11" id="KW-0812">Transmembrane</keyword>
<dbReference type="Pfam" id="PF00512">
    <property type="entry name" value="HisKA"/>
    <property type="match status" value="1"/>
</dbReference>
<dbReference type="InterPro" id="IPR050428">
    <property type="entry name" value="TCS_sensor_his_kinase"/>
</dbReference>
<evidence type="ECO:0000256" key="8">
    <source>
        <dbReference type="ARBA" id="ARBA00022989"/>
    </source>
</evidence>
<dbReference type="Proteomes" id="UP000236379">
    <property type="component" value="Unassembled WGS sequence"/>
</dbReference>
<organism evidence="14 15">
    <name type="scientific">Deinococcus koreensis</name>
    <dbReference type="NCBI Taxonomy" id="2054903"/>
    <lineage>
        <taxon>Bacteria</taxon>
        <taxon>Thermotogati</taxon>
        <taxon>Deinococcota</taxon>
        <taxon>Deinococci</taxon>
        <taxon>Deinococcales</taxon>
        <taxon>Deinococcaceae</taxon>
        <taxon>Deinococcus</taxon>
    </lineage>
</organism>
<dbReference type="EMBL" id="PPPD01000001">
    <property type="protein sequence ID" value="PNY80849.1"/>
    <property type="molecule type" value="Genomic_DNA"/>
</dbReference>
<keyword evidence="7 14" id="KW-0418">Kinase</keyword>
<dbReference type="Gene3D" id="1.10.287.130">
    <property type="match status" value="1"/>
</dbReference>
<dbReference type="OrthoDB" id="335833at2"/>
<reference evidence="14 15" key="1">
    <citation type="submission" date="2018-01" db="EMBL/GenBank/DDBJ databases">
        <title>Deinococcus koreensis sp. nov., a radiation-resistant bacterium isolated from river water.</title>
        <authorList>
            <person name="Choi A."/>
        </authorList>
    </citation>
    <scope>NUCLEOTIDE SEQUENCE [LARGE SCALE GENOMIC DNA]</scope>
    <source>
        <strain evidence="14 15">SJW1-2</strain>
    </source>
</reference>
<dbReference type="CDD" id="cd00082">
    <property type="entry name" value="HisKA"/>
    <property type="match status" value="1"/>
</dbReference>
<dbReference type="InterPro" id="IPR036097">
    <property type="entry name" value="HisK_dim/P_sf"/>
</dbReference>
<keyword evidence="4" id="KW-0597">Phosphoprotein</keyword>
<feature type="transmembrane region" description="Helical" evidence="11">
    <location>
        <begin position="144"/>
        <end position="164"/>
    </location>
</feature>
<evidence type="ECO:0000256" key="7">
    <source>
        <dbReference type="ARBA" id="ARBA00022777"/>
    </source>
</evidence>
<keyword evidence="15" id="KW-1185">Reference proteome</keyword>
<keyword evidence="5" id="KW-0808">Transferase</keyword>
<accession>A0A2K3UWD2</accession>
<dbReference type="InterPro" id="IPR036890">
    <property type="entry name" value="HATPase_C_sf"/>
</dbReference>
<evidence type="ECO:0000256" key="10">
    <source>
        <dbReference type="ARBA" id="ARBA00023136"/>
    </source>
</evidence>
<dbReference type="SUPFAM" id="SSF55874">
    <property type="entry name" value="ATPase domain of HSP90 chaperone/DNA topoisomerase II/histidine kinase"/>
    <property type="match status" value="1"/>
</dbReference>
<evidence type="ECO:0000256" key="9">
    <source>
        <dbReference type="ARBA" id="ARBA00023012"/>
    </source>
</evidence>
<dbReference type="Gene3D" id="3.30.565.10">
    <property type="entry name" value="Histidine kinase-like ATPase, C-terminal domain"/>
    <property type="match status" value="1"/>
</dbReference>
<keyword evidence="10 11" id="KW-0472">Membrane</keyword>
<keyword evidence="8 11" id="KW-1133">Transmembrane helix</keyword>
<sequence length="466" mass="49096">MTLRARLTLLTSLVLALTLLASLGVAGGVLWRVELRSIGQQIDAQAEALLAIATTTPERLDATARDILQENGVTAAARVYRGSTVIWTDGSRRSLQPDPGVLQGQQTRVVRQVGDLLIASQRSGPLSVEVGRSLEPLERLLRRYALIAGLTLLALSALAGLVVARMVRRALSPLEALAGRVQGLEWQSLRSAGPLPALTDAGEVGALARALDGSLSALRAERERETLFLASASHELRTPVTAMLADVQHTLSRPRPEAELRSTLERTERTASRLRLLTGNLITLTRAQRLPAAQDAPTRALDLLQLAGEAVDLLQPLAMRRSLDLWLDGAAVWVRGDHTLLGSMAENLIGNAIKFTPPGGRITVTVRPAGAHATLSVEDSGPGFPAGTLTDAFVRGATQVEGQVEGFGLGLAVVRQVVEAHGGTLELGRAGGSDGTEEPGARVVVTLPAAPEPATDRARSGADPAS</sequence>
<dbReference type="CDD" id="cd00075">
    <property type="entry name" value="HATPase"/>
    <property type="match status" value="1"/>
</dbReference>